<evidence type="ECO:0000313" key="3">
    <source>
        <dbReference type="Proteomes" id="UP000616595"/>
    </source>
</evidence>
<feature type="transmembrane region" description="Helical" evidence="1">
    <location>
        <begin position="38"/>
        <end position="54"/>
    </location>
</feature>
<keyword evidence="1" id="KW-0472">Membrane</keyword>
<sequence length="184" mass="19800">MNELPLGKKIITSFIITLISILVFIGIGMGFAKIGIPIWPFVLFLLYFSTIDAFDKSKLWQTAIGGLIGITVAMSQGIVTELTLNPGAGVAVFAILAIAVVTMFIMGNVPYVNIFTMILVALMTAITFTPGNLAGFPGVEMNYIEAYIRVLSSYALGVVLFVIITNIMAKKAMNAQPTVEKIAE</sequence>
<keyword evidence="3" id="KW-1185">Reference proteome</keyword>
<feature type="transmembrane region" description="Helical" evidence="1">
    <location>
        <begin position="84"/>
        <end position="105"/>
    </location>
</feature>
<proteinExistence type="predicted"/>
<feature type="transmembrane region" description="Helical" evidence="1">
    <location>
        <begin position="112"/>
        <end position="134"/>
    </location>
</feature>
<protein>
    <recommendedName>
        <fullName evidence="4">DUF1097 domain-containing protein</fullName>
    </recommendedName>
</protein>
<accession>A0A923HVU2</accession>
<name>A0A923HVU2_9FIRM</name>
<reference evidence="2" key="1">
    <citation type="submission" date="2019-10" db="EMBL/GenBank/DDBJ databases">
        <authorList>
            <person name="Ross D.E."/>
            <person name="Gulliver D."/>
        </authorList>
    </citation>
    <scope>NUCLEOTIDE SEQUENCE</scope>
    <source>
        <strain evidence="2">DER-2019</strain>
    </source>
</reference>
<dbReference type="EMBL" id="WJBD01000007">
    <property type="protein sequence ID" value="MBC3888117.1"/>
    <property type="molecule type" value="Genomic_DNA"/>
</dbReference>
<keyword evidence="1" id="KW-1133">Transmembrane helix</keyword>
<evidence type="ECO:0008006" key="4">
    <source>
        <dbReference type="Google" id="ProtNLM"/>
    </source>
</evidence>
<feature type="transmembrane region" description="Helical" evidence="1">
    <location>
        <begin position="12"/>
        <end position="32"/>
    </location>
</feature>
<comment type="caution">
    <text evidence="2">The sequence shown here is derived from an EMBL/GenBank/DDBJ whole genome shotgun (WGS) entry which is preliminary data.</text>
</comment>
<feature type="transmembrane region" description="Helical" evidence="1">
    <location>
        <begin position="146"/>
        <end position="169"/>
    </location>
</feature>
<keyword evidence="1" id="KW-0812">Transmembrane</keyword>
<gene>
    <name evidence="2" type="ORF">GH810_07325</name>
</gene>
<dbReference type="RefSeq" id="WP_148567459.1">
    <property type="nucleotide sequence ID" value="NZ_RXYA01000010.1"/>
</dbReference>
<dbReference type="Proteomes" id="UP000616595">
    <property type="component" value="Unassembled WGS sequence"/>
</dbReference>
<evidence type="ECO:0000256" key="1">
    <source>
        <dbReference type="SAM" id="Phobius"/>
    </source>
</evidence>
<evidence type="ECO:0000313" key="2">
    <source>
        <dbReference type="EMBL" id="MBC3888117.1"/>
    </source>
</evidence>
<reference evidence="2" key="2">
    <citation type="submission" date="2020-10" db="EMBL/GenBank/DDBJ databases">
        <title>Comparative genomics of the Acetobacterium genus.</title>
        <authorList>
            <person name="Marshall C."/>
            <person name="May H."/>
            <person name="Norman S."/>
        </authorList>
    </citation>
    <scope>NUCLEOTIDE SEQUENCE</scope>
    <source>
        <strain evidence="2">DER-2019</strain>
    </source>
</reference>
<dbReference type="AlphaFoldDB" id="A0A923HVU2"/>
<organism evidence="2 3">
    <name type="scientific">Acetobacterium paludosum</name>
    <dbReference type="NCBI Taxonomy" id="52693"/>
    <lineage>
        <taxon>Bacteria</taxon>
        <taxon>Bacillati</taxon>
        <taxon>Bacillota</taxon>
        <taxon>Clostridia</taxon>
        <taxon>Eubacteriales</taxon>
        <taxon>Eubacteriaceae</taxon>
        <taxon>Acetobacterium</taxon>
    </lineage>
</organism>